<dbReference type="PROSITE" id="PS51257">
    <property type="entry name" value="PROKAR_LIPOPROTEIN"/>
    <property type="match status" value="1"/>
</dbReference>
<keyword evidence="3" id="KW-1185">Reference proteome</keyword>
<gene>
    <name evidence="2" type="ORF">F9L03_13885</name>
</gene>
<evidence type="ECO:0000313" key="3">
    <source>
        <dbReference type="Proteomes" id="UP000435957"/>
    </source>
</evidence>
<organism evidence="2 3">
    <name type="scientific">Brucella lupini</name>
    <dbReference type="NCBI Taxonomy" id="255457"/>
    <lineage>
        <taxon>Bacteria</taxon>
        <taxon>Pseudomonadati</taxon>
        <taxon>Pseudomonadota</taxon>
        <taxon>Alphaproteobacteria</taxon>
        <taxon>Hyphomicrobiales</taxon>
        <taxon>Brucellaceae</taxon>
        <taxon>Brucella/Ochrobactrum group</taxon>
        <taxon>Brucella</taxon>
    </lineage>
</organism>
<dbReference type="EMBL" id="WBWF01000009">
    <property type="protein sequence ID" value="KAB2703161.1"/>
    <property type="molecule type" value="Genomic_DNA"/>
</dbReference>
<sequence length="203" mass="22453">MRSGDSCQSSGCQNYCIVRLKLTAFLHTIAACIGRSITMKSLGERLVARLKSWRSKKSALPEEMPDAGPKASESPEQLDPILPTRLSIKVTTKDPDEVSDKVTRQAERVPLQEVLSSTEELQAPEEPPVDVKPERKVERAAEAITLPPVPKSPQKQRRVRKPGPKIEDGPVTDEELEGLEAENARLKLLLNERLKAKQGSSEN</sequence>
<protein>
    <submittedName>
        <fullName evidence="2">Uncharacterized protein</fullName>
    </submittedName>
</protein>
<feature type="region of interest" description="Disordered" evidence="1">
    <location>
        <begin position="142"/>
        <end position="176"/>
    </location>
</feature>
<reference evidence="2 3" key="1">
    <citation type="submission" date="2019-09" db="EMBL/GenBank/DDBJ databases">
        <title>Taxonomic organization of the family Brucellaceae based on a phylogenomic approach.</title>
        <authorList>
            <person name="Leclercq S."/>
            <person name="Cloeckaert A."/>
            <person name="Zygmunt M.S."/>
        </authorList>
    </citation>
    <scope>NUCLEOTIDE SEQUENCE [LARGE SCALE GENOMIC DNA]</scope>
    <source>
        <strain evidence="2 3">LUP23</strain>
    </source>
</reference>
<evidence type="ECO:0000256" key="1">
    <source>
        <dbReference type="SAM" id="MobiDB-lite"/>
    </source>
</evidence>
<evidence type="ECO:0000313" key="2">
    <source>
        <dbReference type="EMBL" id="KAB2703161.1"/>
    </source>
</evidence>
<comment type="caution">
    <text evidence="2">The sequence shown here is derived from an EMBL/GenBank/DDBJ whole genome shotgun (WGS) entry which is preliminary data.</text>
</comment>
<accession>A0AB34DJY5</accession>
<name>A0AB34DJY5_9HYPH</name>
<dbReference type="AlphaFoldDB" id="A0AB34DJY5"/>
<feature type="compositionally biased region" description="Basic residues" evidence="1">
    <location>
        <begin position="154"/>
        <end position="163"/>
    </location>
</feature>
<feature type="region of interest" description="Disordered" evidence="1">
    <location>
        <begin position="114"/>
        <end position="133"/>
    </location>
</feature>
<dbReference type="Proteomes" id="UP000435957">
    <property type="component" value="Unassembled WGS sequence"/>
</dbReference>
<feature type="region of interest" description="Disordered" evidence="1">
    <location>
        <begin position="54"/>
        <end position="82"/>
    </location>
</feature>
<proteinExistence type="predicted"/>